<dbReference type="InterPro" id="IPR001584">
    <property type="entry name" value="Integrase_cat-core"/>
</dbReference>
<evidence type="ECO:0000259" key="3">
    <source>
        <dbReference type="PROSITE" id="PS50994"/>
    </source>
</evidence>
<evidence type="ECO:0000259" key="2">
    <source>
        <dbReference type="PROSITE" id="PS50879"/>
    </source>
</evidence>
<evidence type="ECO:0000313" key="5">
    <source>
        <dbReference type="RefSeq" id="XP_021861026.1"/>
    </source>
</evidence>
<dbReference type="PROSITE" id="PS50994">
    <property type="entry name" value="INTEGRASE"/>
    <property type="match status" value="1"/>
</dbReference>
<dbReference type="CDD" id="cd09279">
    <property type="entry name" value="RNase_HI_like"/>
    <property type="match status" value="1"/>
</dbReference>
<dbReference type="AlphaFoldDB" id="A0A9R0K745"/>
<protein>
    <submittedName>
        <fullName evidence="5">Uncharacterized protein</fullName>
    </submittedName>
</protein>
<dbReference type="OrthoDB" id="101614at2759"/>
<dbReference type="PROSITE" id="PS50879">
    <property type="entry name" value="RNASE_H_1"/>
    <property type="match status" value="1"/>
</dbReference>
<keyword evidence="1" id="KW-0175">Coiled coil</keyword>
<dbReference type="GO" id="GO:0004523">
    <property type="term" value="F:RNA-DNA hybrid ribonuclease activity"/>
    <property type="evidence" value="ECO:0007669"/>
    <property type="project" value="InterPro"/>
</dbReference>
<dbReference type="InterPro" id="IPR012337">
    <property type="entry name" value="RNaseH-like_sf"/>
</dbReference>
<keyword evidence="4" id="KW-1185">Reference proteome</keyword>
<dbReference type="RefSeq" id="XP_021861026.1">
    <property type="nucleotide sequence ID" value="XM_022005334.1"/>
</dbReference>
<dbReference type="GeneID" id="110800049"/>
<dbReference type="KEGG" id="soe:110800049"/>
<feature type="domain" description="RNase H type-1" evidence="2">
    <location>
        <begin position="85"/>
        <end position="217"/>
    </location>
</feature>
<dbReference type="Gene3D" id="1.10.340.70">
    <property type="match status" value="1"/>
</dbReference>
<dbReference type="InterPro" id="IPR041588">
    <property type="entry name" value="Integrase_H2C2"/>
</dbReference>
<reference evidence="4" key="1">
    <citation type="journal article" date="2021" name="Nat. Commun.">
        <title>Genomic analyses provide insights into spinach domestication and the genetic basis of agronomic traits.</title>
        <authorList>
            <person name="Cai X."/>
            <person name="Sun X."/>
            <person name="Xu C."/>
            <person name="Sun H."/>
            <person name="Wang X."/>
            <person name="Ge C."/>
            <person name="Zhang Z."/>
            <person name="Wang Q."/>
            <person name="Fei Z."/>
            <person name="Jiao C."/>
            <person name="Wang Q."/>
        </authorList>
    </citation>
    <scope>NUCLEOTIDE SEQUENCE [LARGE SCALE GENOMIC DNA]</scope>
    <source>
        <strain evidence="4">cv. Varoflay</strain>
    </source>
</reference>
<dbReference type="PANTHER" id="PTHR48475">
    <property type="entry name" value="RIBONUCLEASE H"/>
    <property type="match status" value="1"/>
</dbReference>
<dbReference type="GO" id="GO:0003676">
    <property type="term" value="F:nucleic acid binding"/>
    <property type="evidence" value="ECO:0007669"/>
    <property type="project" value="InterPro"/>
</dbReference>
<dbReference type="InterPro" id="IPR002156">
    <property type="entry name" value="RNaseH_domain"/>
</dbReference>
<feature type="domain" description="Integrase catalytic" evidence="3">
    <location>
        <begin position="355"/>
        <end position="459"/>
    </location>
</feature>
<name>A0A9R0K745_SPIOL</name>
<evidence type="ECO:0000256" key="1">
    <source>
        <dbReference type="SAM" id="Coils"/>
    </source>
</evidence>
<dbReference type="Proteomes" id="UP000813463">
    <property type="component" value="Chromosome 2"/>
</dbReference>
<dbReference type="PANTHER" id="PTHR48475:SF2">
    <property type="entry name" value="RIBONUCLEASE H"/>
    <property type="match status" value="1"/>
</dbReference>
<feature type="coiled-coil region" evidence="1">
    <location>
        <begin position="168"/>
        <end position="195"/>
    </location>
</feature>
<dbReference type="SUPFAM" id="SSF53098">
    <property type="entry name" value="Ribonuclease H-like"/>
    <property type="match status" value="2"/>
</dbReference>
<evidence type="ECO:0000313" key="4">
    <source>
        <dbReference type="Proteomes" id="UP000813463"/>
    </source>
</evidence>
<dbReference type="Gene3D" id="3.30.420.10">
    <property type="entry name" value="Ribonuclease H-like superfamily/Ribonuclease H"/>
    <property type="match status" value="2"/>
</dbReference>
<proteinExistence type="predicted"/>
<dbReference type="InterPro" id="IPR036397">
    <property type="entry name" value="RNaseH_sf"/>
</dbReference>
<organism evidence="4 5">
    <name type="scientific">Spinacia oleracea</name>
    <name type="common">Spinach</name>
    <dbReference type="NCBI Taxonomy" id="3562"/>
    <lineage>
        <taxon>Eukaryota</taxon>
        <taxon>Viridiplantae</taxon>
        <taxon>Streptophyta</taxon>
        <taxon>Embryophyta</taxon>
        <taxon>Tracheophyta</taxon>
        <taxon>Spermatophyta</taxon>
        <taxon>Magnoliopsida</taxon>
        <taxon>eudicotyledons</taxon>
        <taxon>Gunneridae</taxon>
        <taxon>Pentapetalae</taxon>
        <taxon>Caryophyllales</taxon>
        <taxon>Chenopodiaceae</taxon>
        <taxon>Chenopodioideae</taxon>
        <taxon>Anserineae</taxon>
        <taxon>Spinacia</taxon>
    </lineage>
</organism>
<sequence>MEKLGLAVLTAARKPRPYFDAHGIEVLTNFPLERAMQKMDTSGKLLKWAIELSEFHMEYRPHTSIKAQPLSDFIIETSYHEEEVEEEKWEVAVDGSVTRLGSGAGVIITTPEGNTFEYAIKFSFHASNNEAEYEAAIAGVQICGAAGAIKIILTTDSQLVANQFSGEYEAKEESMKRYAEKLKQTVAQLESFEIKLVPRSENVLAESLSKLASSSALTKSVMVEVMHRRSTEVGGKEIMVVTNNPEWYDTMWAYKRDGSLPADKMEARKVTRNSCCLPLMRCISAYESARLIEEIHEGTCGNHLGGKTLALICQRQGYYWPTMLTDAQEYVKKCEKCQMFSAVINRPANDLMPILNPIPFAQWGMDILGSFTTATGGRKFLIVAVDYFTKWIEAEPVAKITANQVKKFIWKNIITMFGLPTAIVMDHGVQFDCSPVQIFLGLYNVKFAYSSVCHPQSNG</sequence>
<dbReference type="Pfam" id="PF17921">
    <property type="entry name" value="Integrase_H2C2"/>
    <property type="match status" value="1"/>
</dbReference>
<accession>A0A9R0K745</accession>
<gene>
    <name evidence="5" type="primary">LOC110800049</name>
</gene>
<dbReference type="Pfam" id="PF13456">
    <property type="entry name" value="RVT_3"/>
    <property type="match status" value="1"/>
</dbReference>
<reference evidence="5" key="2">
    <citation type="submission" date="2025-08" db="UniProtKB">
        <authorList>
            <consortium name="RefSeq"/>
        </authorList>
    </citation>
    <scope>IDENTIFICATION</scope>
    <source>
        <tissue evidence="5">Leaf</tissue>
    </source>
</reference>
<dbReference type="Pfam" id="PF00665">
    <property type="entry name" value="rve"/>
    <property type="match status" value="1"/>
</dbReference>
<dbReference type="GO" id="GO:0015074">
    <property type="term" value="P:DNA integration"/>
    <property type="evidence" value="ECO:0007669"/>
    <property type="project" value="InterPro"/>
</dbReference>